<dbReference type="GO" id="GO:0045892">
    <property type="term" value="P:negative regulation of DNA-templated transcription"/>
    <property type="evidence" value="ECO:0007669"/>
    <property type="project" value="InterPro"/>
</dbReference>
<dbReference type="Pfam" id="PF21179">
    <property type="entry name" value="BldD-like_C"/>
    <property type="match status" value="1"/>
</dbReference>
<comment type="caution">
    <text evidence="2">The sequence shown here is derived from an EMBL/GenBank/DDBJ whole genome shotgun (WGS) entry which is preliminary data.</text>
</comment>
<dbReference type="InterPro" id="IPR037664">
    <property type="entry name" value="BldD_C"/>
</dbReference>
<feature type="domain" description="HTH cro/C1-type" evidence="1">
    <location>
        <begin position="19"/>
        <end position="48"/>
    </location>
</feature>
<protein>
    <recommendedName>
        <fullName evidence="1">HTH cro/C1-type domain-containing protein</fullName>
    </recommendedName>
</protein>
<dbReference type="InterPro" id="IPR010982">
    <property type="entry name" value="Lambda_DNA-bd_dom_sf"/>
</dbReference>
<dbReference type="EMBL" id="MLJW01001767">
    <property type="protein sequence ID" value="OIQ76811.1"/>
    <property type="molecule type" value="Genomic_DNA"/>
</dbReference>
<dbReference type="Gene3D" id="1.10.10.1930">
    <property type="match status" value="1"/>
</dbReference>
<evidence type="ECO:0000259" key="1">
    <source>
        <dbReference type="PROSITE" id="PS50943"/>
    </source>
</evidence>
<evidence type="ECO:0000313" key="2">
    <source>
        <dbReference type="EMBL" id="OIQ76811.1"/>
    </source>
</evidence>
<name>A0A1J5QH20_9ZZZZ</name>
<sequence length="139" mass="15298">MTLLEVESRSEGRWKAVVVGSYERGDRAISANNLMALAEFYQMPAAALMSDFGDMAGIPSKSSGVIRTLVDLPALRDCQSEIVVSMKRLVNALQLARNDWNGQVLSLRRTDLTMLAMLADCPPSVFAQRCVELGVLHIR</sequence>
<dbReference type="Gene3D" id="1.10.260.40">
    <property type="entry name" value="lambda repressor-like DNA-binding domains"/>
    <property type="match status" value="1"/>
</dbReference>
<accession>A0A1J5QH20</accession>
<organism evidence="2">
    <name type="scientific">mine drainage metagenome</name>
    <dbReference type="NCBI Taxonomy" id="410659"/>
    <lineage>
        <taxon>unclassified sequences</taxon>
        <taxon>metagenomes</taxon>
        <taxon>ecological metagenomes</taxon>
    </lineage>
</organism>
<proteinExistence type="predicted"/>
<dbReference type="GO" id="GO:0003677">
    <property type="term" value="F:DNA binding"/>
    <property type="evidence" value="ECO:0007669"/>
    <property type="project" value="InterPro"/>
</dbReference>
<dbReference type="PROSITE" id="PS50943">
    <property type="entry name" value="HTH_CROC1"/>
    <property type="match status" value="1"/>
</dbReference>
<dbReference type="InterPro" id="IPR038099">
    <property type="entry name" value="BldD-like_C_sf"/>
</dbReference>
<reference evidence="2" key="1">
    <citation type="submission" date="2016-10" db="EMBL/GenBank/DDBJ databases">
        <title>Sequence of Gallionella enrichment culture.</title>
        <authorList>
            <person name="Poehlein A."/>
            <person name="Muehling M."/>
            <person name="Daniel R."/>
        </authorList>
    </citation>
    <scope>NUCLEOTIDE SEQUENCE</scope>
</reference>
<dbReference type="AlphaFoldDB" id="A0A1J5QH20"/>
<gene>
    <name evidence="2" type="ORF">GALL_415070</name>
</gene>
<dbReference type="InterPro" id="IPR001387">
    <property type="entry name" value="Cro/C1-type_HTH"/>
</dbReference>